<feature type="region of interest" description="Disordered" evidence="4">
    <location>
        <begin position="390"/>
        <end position="412"/>
    </location>
</feature>
<dbReference type="Gene3D" id="1.20.1250.20">
    <property type="entry name" value="MFS general substrate transporter like domains"/>
    <property type="match status" value="2"/>
</dbReference>
<feature type="transmembrane region" description="Helical" evidence="5">
    <location>
        <begin position="41"/>
        <end position="61"/>
    </location>
</feature>
<feature type="transmembrane region" description="Helical" evidence="5">
    <location>
        <begin position="81"/>
        <end position="100"/>
    </location>
</feature>
<keyword evidence="7" id="KW-1185">Reference proteome</keyword>
<proteinExistence type="predicted"/>
<feature type="transmembrane region" description="Helical" evidence="5">
    <location>
        <begin position="359"/>
        <end position="379"/>
    </location>
</feature>
<dbReference type="EMBL" id="CALNXI010001525">
    <property type="protein sequence ID" value="CAH3171330.1"/>
    <property type="molecule type" value="Genomic_DNA"/>
</dbReference>
<accession>A0ABN8QZV1</accession>
<comment type="caution">
    <text evidence="6">The sequence shown here is derived from an EMBL/GenBank/DDBJ whole genome shotgun (WGS) entry which is preliminary data.</text>
</comment>
<feature type="transmembrane region" description="Helical" evidence="5">
    <location>
        <begin position="525"/>
        <end position="544"/>
    </location>
</feature>
<feature type="transmembrane region" description="Helical" evidence="5">
    <location>
        <begin position="614"/>
        <end position="636"/>
    </location>
</feature>
<reference evidence="6 7" key="1">
    <citation type="submission" date="2022-05" db="EMBL/GenBank/DDBJ databases">
        <authorList>
            <consortium name="Genoscope - CEA"/>
            <person name="William W."/>
        </authorList>
    </citation>
    <scope>NUCLEOTIDE SEQUENCE [LARGE SCALE GENOMIC DNA]</scope>
</reference>
<evidence type="ECO:0000256" key="5">
    <source>
        <dbReference type="SAM" id="Phobius"/>
    </source>
</evidence>
<dbReference type="PANTHER" id="PTHR23121:SF10">
    <property type="entry name" value="MAJOR FACILITATOR SUPERFAMILY DOMAIN-CONTAINING PROTEIN 4A"/>
    <property type="match status" value="1"/>
</dbReference>
<name>A0ABN8QZV1_9CNID</name>
<protein>
    <submittedName>
        <fullName evidence="6">Uncharacterized protein</fullName>
    </submittedName>
</protein>
<feature type="transmembrane region" description="Helical" evidence="5">
    <location>
        <begin position="167"/>
        <end position="185"/>
    </location>
</feature>
<evidence type="ECO:0000313" key="7">
    <source>
        <dbReference type="Proteomes" id="UP001159427"/>
    </source>
</evidence>
<feature type="transmembrane region" description="Helical" evidence="5">
    <location>
        <begin position="579"/>
        <end position="602"/>
    </location>
</feature>
<feature type="transmembrane region" description="Helical" evidence="5">
    <location>
        <begin position="551"/>
        <end position="573"/>
    </location>
</feature>
<dbReference type="SUPFAM" id="SSF103473">
    <property type="entry name" value="MFS general substrate transporter"/>
    <property type="match status" value="1"/>
</dbReference>
<gene>
    <name evidence="6" type="ORF">PEVE_00007829</name>
</gene>
<evidence type="ECO:0000256" key="4">
    <source>
        <dbReference type="SAM" id="MobiDB-lite"/>
    </source>
</evidence>
<feature type="transmembrane region" description="Helical" evidence="5">
    <location>
        <begin position="136"/>
        <end position="158"/>
    </location>
</feature>
<sequence length="657" mass="72626">MSFVHLLGLTIARDRAEKNGKYSDHIRSSTNGRNACFPRRVLITVLYCGCFFSFGTTMAILGPTLMELGHLVHHGLDMMSWLFFTQAAYALLGASVAGILLDSTFFMFGMSVGMAGPTLTDYLISFFENIDIIDALAWLLFTQSTFRFVGAIVAGFLVDRYDINRNFMLLCFLLLNAIFLAVIPICRTLWLLILSTAAAGFSVGILDTATNVQLIGIHGKKVSPYLQKFVPRSFYENIQLRLALYFSYGFGAFVSPLIAEPFLSGTPHPDIGLPAAKRGNPLPYGGMGHRGHHHLSHRPTNHMRDTFYTEPEKYKSEVQVAYWIIALAHRRTAALDVCLEVQLTSAARQRFSMTLFKTALWSATIQILPVVIGLAYIVITDKWEEHRLKTQAASKTESKDSTSENPDGDIEGLQNKVHLDTETLRPGLCDDSTNKTQIMCITFWTSFLVFLYDGMQMRCWTNHISSLFTSPSQGSYGGYVYTYAVKSPLRMTSAQGAFLTSVFWGSLALGRLVSIPIALFLSPAIMLLVDLIGCLVSSLLMLIFRASESALWMGTSTFGLFMSNVFPTSVALAEQYFNVTGTVTCMFVVSAAIGEMIIPLIVGKVFDYVGAISFLAEGCILCFAAFGAYLAVLIIGKGTASHERKREGKICSQMYIE</sequence>
<keyword evidence="3 5" id="KW-0472">Membrane</keyword>
<dbReference type="Proteomes" id="UP001159427">
    <property type="component" value="Unassembled WGS sequence"/>
</dbReference>
<evidence type="ECO:0000256" key="2">
    <source>
        <dbReference type="ARBA" id="ARBA00022989"/>
    </source>
</evidence>
<keyword evidence="1 5" id="KW-0812">Transmembrane</keyword>
<dbReference type="InterPro" id="IPR036259">
    <property type="entry name" value="MFS_trans_sf"/>
</dbReference>
<feature type="transmembrane region" description="Helical" evidence="5">
    <location>
        <begin position="238"/>
        <end position="259"/>
    </location>
</feature>
<evidence type="ECO:0000256" key="3">
    <source>
        <dbReference type="ARBA" id="ARBA00023136"/>
    </source>
</evidence>
<keyword evidence="2 5" id="KW-1133">Transmembrane helix</keyword>
<dbReference type="PANTHER" id="PTHR23121">
    <property type="entry name" value="SODIUM-DEPENDENT GLUCOSE TRANSPORTER 1"/>
    <property type="match status" value="1"/>
</dbReference>
<organism evidence="6 7">
    <name type="scientific">Porites evermanni</name>
    <dbReference type="NCBI Taxonomy" id="104178"/>
    <lineage>
        <taxon>Eukaryota</taxon>
        <taxon>Metazoa</taxon>
        <taxon>Cnidaria</taxon>
        <taxon>Anthozoa</taxon>
        <taxon>Hexacorallia</taxon>
        <taxon>Scleractinia</taxon>
        <taxon>Fungiina</taxon>
        <taxon>Poritidae</taxon>
        <taxon>Porites</taxon>
    </lineage>
</organism>
<feature type="transmembrane region" description="Helical" evidence="5">
    <location>
        <begin position="191"/>
        <end position="217"/>
    </location>
</feature>
<evidence type="ECO:0000313" key="6">
    <source>
        <dbReference type="EMBL" id="CAH3171330.1"/>
    </source>
</evidence>
<feature type="transmembrane region" description="Helical" evidence="5">
    <location>
        <begin position="105"/>
        <end position="124"/>
    </location>
</feature>
<evidence type="ECO:0000256" key="1">
    <source>
        <dbReference type="ARBA" id="ARBA00022692"/>
    </source>
</evidence>